<protein>
    <submittedName>
        <fullName evidence="1">Uncharacterized protein</fullName>
    </submittedName>
</protein>
<sequence>MPWLESQVHGLVWVPTTFGLEPRWSFEPDIEAIKQTLQLLRPSSTVEVNFLGQGAFNKLYDVKLDDEMLIMRISLPVDPRYKTMSEVATMDWVHRTTDVPVPSVVSYQSSRNNVIGFEWILMSKMPGKPLAETWRSLSFAAKSRLVMEFAAYSSSLFRNQLRGIGNIYERSPLVENSASTEESAPTREQAEVPVFTSQDTECSARAVPEVSRIVSTQFFWGSHIYQDIYRGPFSSSKDWITARLTLSEYDCHSILAKYPAVDDLDSDDEVEVEDSTRTLRIIGRLRSLLSLVFPSNNPDPEPSIIFHDDLSRHNILVSKGGELAGVLDWECVSALPLWRACYYPSFLEGVPRHLEPNIGRYHREGNGEPSDLYWDHLWEYETTILRDMFIYEMKRLEPGWVEVFNTSQLQRDFDIAVQNCDNELVARHINEWIEDITTGKVNLRSLRDRIDEA</sequence>
<evidence type="ECO:0000313" key="2">
    <source>
        <dbReference type="Proteomes" id="UP001433508"/>
    </source>
</evidence>
<name>A0ACC3SQV3_LIPKO</name>
<keyword evidence="2" id="KW-1185">Reference proteome</keyword>
<dbReference type="EMBL" id="MU971535">
    <property type="protein sequence ID" value="KAK9233993.1"/>
    <property type="molecule type" value="Genomic_DNA"/>
</dbReference>
<dbReference type="Proteomes" id="UP001433508">
    <property type="component" value="Unassembled WGS sequence"/>
</dbReference>
<proteinExistence type="predicted"/>
<accession>A0ACC3SQV3</accession>
<evidence type="ECO:0000313" key="1">
    <source>
        <dbReference type="EMBL" id="KAK9233993.1"/>
    </source>
</evidence>
<comment type="caution">
    <text evidence="1">The sequence shown here is derived from an EMBL/GenBank/DDBJ whole genome shotgun (WGS) entry which is preliminary data.</text>
</comment>
<reference evidence="2" key="1">
    <citation type="journal article" date="2024" name="Front. Bioeng. Biotechnol.">
        <title>Genome-scale model development and genomic sequencing of the oleaginous clade Lipomyces.</title>
        <authorList>
            <person name="Czajka J.J."/>
            <person name="Han Y."/>
            <person name="Kim J."/>
            <person name="Mondo S.J."/>
            <person name="Hofstad B.A."/>
            <person name="Robles A."/>
            <person name="Haridas S."/>
            <person name="Riley R."/>
            <person name="LaButti K."/>
            <person name="Pangilinan J."/>
            <person name="Andreopoulos W."/>
            <person name="Lipzen A."/>
            <person name="Yan J."/>
            <person name="Wang M."/>
            <person name="Ng V."/>
            <person name="Grigoriev I.V."/>
            <person name="Spatafora J.W."/>
            <person name="Magnuson J.K."/>
            <person name="Baker S.E."/>
            <person name="Pomraning K.R."/>
        </authorList>
    </citation>
    <scope>NUCLEOTIDE SEQUENCE [LARGE SCALE GENOMIC DNA]</scope>
    <source>
        <strain evidence="2">CBS 7786</strain>
    </source>
</reference>
<organism evidence="1 2">
    <name type="scientific">Lipomyces kononenkoae</name>
    <name type="common">Yeast</name>
    <dbReference type="NCBI Taxonomy" id="34357"/>
    <lineage>
        <taxon>Eukaryota</taxon>
        <taxon>Fungi</taxon>
        <taxon>Dikarya</taxon>
        <taxon>Ascomycota</taxon>
        <taxon>Saccharomycotina</taxon>
        <taxon>Lipomycetes</taxon>
        <taxon>Lipomycetales</taxon>
        <taxon>Lipomycetaceae</taxon>
        <taxon>Lipomyces</taxon>
    </lineage>
</organism>
<gene>
    <name evidence="1" type="ORF">V1525DRAFT_414548</name>
</gene>